<keyword evidence="4 7" id="KW-1133">Transmembrane helix</keyword>
<dbReference type="FunFam" id="1.20.1740.10:FF:000039">
    <property type="entry name" value="Neutral amino acid transporter (Eurofung)"/>
    <property type="match status" value="1"/>
</dbReference>
<evidence type="ECO:0000313" key="9">
    <source>
        <dbReference type="EMBL" id="KAK0525017.1"/>
    </source>
</evidence>
<evidence type="ECO:0000256" key="7">
    <source>
        <dbReference type="SAM" id="Phobius"/>
    </source>
</evidence>
<protein>
    <recommendedName>
        <fullName evidence="8">Amino acid transporter transmembrane domain-containing protein</fullName>
    </recommendedName>
</protein>
<evidence type="ECO:0000256" key="3">
    <source>
        <dbReference type="ARBA" id="ARBA00022692"/>
    </source>
</evidence>
<evidence type="ECO:0000256" key="4">
    <source>
        <dbReference type="ARBA" id="ARBA00022989"/>
    </source>
</evidence>
<feature type="transmembrane region" description="Helical" evidence="7">
    <location>
        <begin position="79"/>
        <end position="99"/>
    </location>
</feature>
<proteinExistence type="inferred from homology"/>
<dbReference type="PANTHER" id="PTHR22950:SF20">
    <property type="entry name" value="AMINO ACID TRANSPORTER (EUROFUNG)"/>
    <property type="match status" value="1"/>
</dbReference>
<feature type="transmembrane region" description="Helical" evidence="7">
    <location>
        <begin position="105"/>
        <end position="126"/>
    </location>
</feature>
<evidence type="ECO:0000259" key="8">
    <source>
        <dbReference type="Pfam" id="PF01490"/>
    </source>
</evidence>
<dbReference type="AlphaFoldDB" id="A0AAN6G9Y9"/>
<feature type="domain" description="Amino acid transporter transmembrane" evidence="8">
    <location>
        <begin position="73"/>
        <end position="477"/>
    </location>
</feature>
<sequence length="503" mass="53899">MSNPLPQAVAPLPHKPLAEAASDEKKAIAEDSASGSFDDPKANALDDPEKGARIKTVPAEGSIQEGGEIIYRSMSWQKCCALLLCEYVCLAILAFPSAFATLGMAGGLMATFFFGLVTLYTSVTLWKYCLRHPDALHIADIGAHIFGRGNATRAKIAYELTAAALCINNIMIMGLHTLTGSKIINTLAAHPTCSVGLSIAVAGLCIIATLPRKLDHVALMGVASAASMFISILLVLIFSGVQGKHPANAKDPENVIITITAFAPPGVTFYQGFNAMLNIIFTWVGQCLYPSMIAELKDPRDFGKALYVVTAVEFLLFSVVGITVYALTGQNAGAPAVVTLKPVFKKIAFSFVFPTTVIIGVLYASVVSKYIFARIFVGSRHYNNHTAVGWSAWTGIVVVTWIIGWIIGEGIPFFGDLLSLMSALFDGWFGCIFWAVAYAEINHGQLWVGQGLNRKVQTVLNVIIFAAGIFIFGPGLYTSVQAIIDSYSLGYIKSPFTCASNAL</sequence>
<dbReference type="Proteomes" id="UP001176521">
    <property type="component" value="Unassembled WGS sequence"/>
</dbReference>
<dbReference type="InterPro" id="IPR013057">
    <property type="entry name" value="AA_transpt_TM"/>
</dbReference>
<dbReference type="GO" id="GO:0016020">
    <property type="term" value="C:membrane"/>
    <property type="evidence" value="ECO:0007669"/>
    <property type="project" value="UniProtKB-SubCell"/>
</dbReference>
<evidence type="ECO:0000256" key="1">
    <source>
        <dbReference type="ARBA" id="ARBA00004141"/>
    </source>
</evidence>
<feature type="transmembrane region" description="Helical" evidence="7">
    <location>
        <begin position="305"/>
        <end position="327"/>
    </location>
</feature>
<feature type="transmembrane region" description="Helical" evidence="7">
    <location>
        <begin position="458"/>
        <end position="477"/>
    </location>
</feature>
<gene>
    <name evidence="9" type="ORF">OC842_005642</name>
</gene>
<accession>A0AAN6G9Y9</accession>
<keyword evidence="3 7" id="KW-0812">Transmembrane</keyword>
<reference evidence="9" key="1">
    <citation type="journal article" date="2023" name="PhytoFront">
        <title>Draft Genome Resources of Seven Strains of Tilletia horrida, Causal Agent of Kernel Smut of Rice.</title>
        <authorList>
            <person name="Khanal S."/>
            <person name="Antony Babu S."/>
            <person name="Zhou X.G."/>
        </authorList>
    </citation>
    <scope>NUCLEOTIDE SEQUENCE</scope>
    <source>
        <strain evidence="9">TX3</strain>
    </source>
</reference>
<dbReference type="EMBL" id="JAPDMQ010000420">
    <property type="protein sequence ID" value="KAK0525017.1"/>
    <property type="molecule type" value="Genomic_DNA"/>
</dbReference>
<evidence type="ECO:0000256" key="5">
    <source>
        <dbReference type="ARBA" id="ARBA00023136"/>
    </source>
</evidence>
<dbReference type="PANTHER" id="PTHR22950">
    <property type="entry name" value="AMINO ACID TRANSPORTER"/>
    <property type="match status" value="1"/>
</dbReference>
<evidence type="ECO:0000313" key="10">
    <source>
        <dbReference type="Proteomes" id="UP001176521"/>
    </source>
</evidence>
<evidence type="ECO:0000256" key="6">
    <source>
        <dbReference type="SAM" id="MobiDB-lite"/>
    </source>
</evidence>
<feature type="transmembrane region" description="Helical" evidence="7">
    <location>
        <begin position="413"/>
        <end position="437"/>
    </location>
</feature>
<organism evidence="9 10">
    <name type="scientific">Tilletia horrida</name>
    <dbReference type="NCBI Taxonomy" id="155126"/>
    <lineage>
        <taxon>Eukaryota</taxon>
        <taxon>Fungi</taxon>
        <taxon>Dikarya</taxon>
        <taxon>Basidiomycota</taxon>
        <taxon>Ustilaginomycotina</taxon>
        <taxon>Exobasidiomycetes</taxon>
        <taxon>Tilletiales</taxon>
        <taxon>Tilletiaceae</taxon>
        <taxon>Tilletia</taxon>
    </lineage>
</organism>
<name>A0AAN6G9Y9_9BASI</name>
<comment type="caution">
    <text evidence="9">The sequence shown here is derived from an EMBL/GenBank/DDBJ whole genome shotgun (WGS) entry which is preliminary data.</text>
</comment>
<keyword evidence="10" id="KW-1185">Reference proteome</keyword>
<feature type="transmembrane region" description="Helical" evidence="7">
    <location>
        <begin position="347"/>
        <end position="366"/>
    </location>
</feature>
<dbReference type="Pfam" id="PF01490">
    <property type="entry name" value="Aa_trans"/>
    <property type="match status" value="1"/>
</dbReference>
<dbReference type="GO" id="GO:0015179">
    <property type="term" value="F:L-amino acid transmembrane transporter activity"/>
    <property type="evidence" value="ECO:0007669"/>
    <property type="project" value="TreeGrafter"/>
</dbReference>
<keyword evidence="5 7" id="KW-0472">Membrane</keyword>
<evidence type="ECO:0000256" key="2">
    <source>
        <dbReference type="ARBA" id="ARBA00008066"/>
    </source>
</evidence>
<feature type="transmembrane region" description="Helical" evidence="7">
    <location>
        <begin position="188"/>
        <end position="210"/>
    </location>
</feature>
<feature type="transmembrane region" description="Helical" evidence="7">
    <location>
        <begin position="156"/>
        <end position="176"/>
    </location>
</feature>
<feature type="transmembrane region" description="Helical" evidence="7">
    <location>
        <begin position="387"/>
        <end position="407"/>
    </location>
</feature>
<comment type="subcellular location">
    <subcellularLocation>
        <location evidence="1">Membrane</location>
        <topology evidence="1">Multi-pass membrane protein</topology>
    </subcellularLocation>
</comment>
<feature type="transmembrane region" description="Helical" evidence="7">
    <location>
        <begin position="217"/>
        <end position="238"/>
    </location>
</feature>
<comment type="similarity">
    <text evidence="2">Belongs to the amino acid/polyamine transporter 2 family.</text>
</comment>
<feature type="region of interest" description="Disordered" evidence="6">
    <location>
        <begin position="1"/>
        <end position="50"/>
    </location>
</feature>